<dbReference type="Gene3D" id="3.10.110.10">
    <property type="entry name" value="Ubiquitin Conjugating Enzyme"/>
    <property type="match status" value="1"/>
</dbReference>
<accession>V4N1A0</accession>
<dbReference type="eggNOG" id="KOG0417">
    <property type="taxonomic scope" value="Eukaryota"/>
</dbReference>
<dbReference type="Proteomes" id="UP000030689">
    <property type="component" value="Unassembled WGS sequence"/>
</dbReference>
<keyword evidence="3" id="KW-1185">Reference proteome</keyword>
<sequence>MCSSKVISRQLKEIERVNNDLFSAGLVDGDLFHWQAMLMGPKGSPYKNGVFKITMHIPPDYPFKAPKVSFNTKVFHPNVGVHGSIFPKMFENEYFSPIYTINR</sequence>
<dbReference type="PROSITE" id="PS50127">
    <property type="entry name" value="UBC_2"/>
    <property type="match status" value="1"/>
</dbReference>
<evidence type="ECO:0000313" key="2">
    <source>
        <dbReference type="EMBL" id="ESQ38841.1"/>
    </source>
</evidence>
<feature type="non-terminal residue" evidence="2">
    <location>
        <position position="103"/>
    </location>
</feature>
<dbReference type="KEGG" id="eus:EUTSA_v10022489mg"/>
<dbReference type="SMART" id="SM00212">
    <property type="entry name" value="UBCc"/>
    <property type="match status" value="1"/>
</dbReference>
<dbReference type="InterPro" id="IPR016135">
    <property type="entry name" value="UBQ-conjugating_enzyme/RWD"/>
</dbReference>
<gene>
    <name evidence="2" type="ORF">EUTSA_v10022489mg</name>
</gene>
<evidence type="ECO:0000259" key="1">
    <source>
        <dbReference type="PROSITE" id="PS50127"/>
    </source>
</evidence>
<name>V4N1A0_EUTSA</name>
<dbReference type="PANTHER" id="PTHR24068">
    <property type="entry name" value="UBIQUITIN-CONJUGATING ENZYME E2"/>
    <property type="match status" value="1"/>
</dbReference>
<dbReference type="InterPro" id="IPR000608">
    <property type="entry name" value="UBC"/>
</dbReference>
<dbReference type="Pfam" id="PF00179">
    <property type="entry name" value="UQ_con"/>
    <property type="match status" value="1"/>
</dbReference>
<organism evidence="2 3">
    <name type="scientific">Eutrema salsugineum</name>
    <name type="common">Saltwater cress</name>
    <name type="synonym">Sisymbrium salsugineum</name>
    <dbReference type="NCBI Taxonomy" id="72664"/>
    <lineage>
        <taxon>Eukaryota</taxon>
        <taxon>Viridiplantae</taxon>
        <taxon>Streptophyta</taxon>
        <taxon>Embryophyta</taxon>
        <taxon>Tracheophyta</taxon>
        <taxon>Spermatophyta</taxon>
        <taxon>Magnoliopsida</taxon>
        <taxon>eudicotyledons</taxon>
        <taxon>Gunneridae</taxon>
        <taxon>Pentapetalae</taxon>
        <taxon>rosids</taxon>
        <taxon>malvids</taxon>
        <taxon>Brassicales</taxon>
        <taxon>Brassicaceae</taxon>
        <taxon>Eutremeae</taxon>
        <taxon>Eutrema</taxon>
    </lineage>
</organism>
<dbReference type="OrthoDB" id="20872at2759"/>
<dbReference type="AlphaFoldDB" id="V4N1A0"/>
<feature type="domain" description="UBC core" evidence="1">
    <location>
        <begin position="2"/>
        <end position="103"/>
    </location>
</feature>
<protein>
    <recommendedName>
        <fullName evidence="1">UBC core domain-containing protein</fullName>
    </recommendedName>
</protein>
<reference evidence="2 3" key="1">
    <citation type="journal article" date="2013" name="Front. Plant Sci.">
        <title>The Reference Genome of the Halophytic Plant Eutrema salsugineum.</title>
        <authorList>
            <person name="Yang R."/>
            <person name="Jarvis D.E."/>
            <person name="Chen H."/>
            <person name="Beilstein M.A."/>
            <person name="Grimwood J."/>
            <person name="Jenkins J."/>
            <person name="Shu S."/>
            <person name="Prochnik S."/>
            <person name="Xin M."/>
            <person name="Ma C."/>
            <person name="Schmutz J."/>
            <person name="Wing R.A."/>
            <person name="Mitchell-Olds T."/>
            <person name="Schumaker K.S."/>
            <person name="Wang X."/>
        </authorList>
    </citation>
    <scope>NUCLEOTIDE SEQUENCE [LARGE SCALE GENOMIC DNA]</scope>
</reference>
<dbReference type="EMBL" id="KI517504">
    <property type="protein sequence ID" value="ESQ38841.1"/>
    <property type="molecule type" value="Genomic_DNA"/>
</dbReference>
<evidence type="ECO:0000313" key="3">
    <source>
        <dbReference type="Proteomes" id="UP000030689"/>
    </source>
</evidence>
<dbReference type="Gramene" id="ESQ38841">
    <property type="protein sequence ID" value="ESQ38841"/>
    <property type="gene ID" value="EUTSA_v10022489mg"/>
</dbReference>
<proteinExistence type="predicted"/>
<dbReference type="SUPFAM" id="SSF54495">
    <property type="entry name" value="UBC-like"/>
    <property type="match status" value="1"/>
</dbReference>